<name>A0A6L2J8M8_TANCI</name>
<evidence type="ECO:0000313" key="3">
    <source>
        <dbReference type="EMBL" id="GEU33032.1"/>
    </source>
</evidence>
<feature type="region of interest" description="Disordered" evidence="1">
    <location>
        <begin position="350"/>
        <end position="396"/>
    </location>
</feature>
<feature type="region of interest" description="Disordered" evidence="1">
    <location>
        <begin position="1006"/>
        <end position="1039"/>
    </location>
</feature>
<feature type="region of interest" description="Disordered" evidence="1">
    <location>
        <begin position="1138"/>
        <end position="1159"/>
    </location>
</feature>
<evidence type="ECO:0000259" key="2">
    <source>
        <dbReference type="Pfam" id="PF07727"/>
    </source>
</evidence>
<feature type="compositionally biased region" description="Acidic residues" evidence="1">
    <location>
        <begin position="383"/>
        <end position="396"/>
    </location>
</feature>
<feature type="compositionally biased region" description="Basic and acidic residues" evidence="1">
    <location>
        <begin position="1148"/>
        <end position="1159"/>
    </location>
</feature>
<dbReference type="Pfam" id="PF07727">
    <property type="entry name" value="RVT_2"/>
    <property type="match status" value="1"/>
</dbReference>
<feature type="domain" description="Reverse transcriptase Ty1/copia-type" evidence="2">
    <location>
        <begin position="449"/>
        <end position="569"/>
    </location>
</feature>
<proteinExistence type="predicted"/>
<organism evidence="3">
    <name type="scientific">Tanacetum cinerariifolium</name>
    <name type="common">Dalmatian daisy</name>
    <name type="synonym">Chrysanthemum cinerariifolium</name>
    <dbReference type="NCBI Taxonomy" id="118510"/>
    <lineage>
        <taxon>Eukaryota</taxon>
        <taxon>Viridiplantae</taxon>
        <taxon>Streptophyta</taxon>
        <taxon>Embryophyta</taxon>
        <taxon>Tracheophyta</taxon>
        <taxon>Spermatophyta</taxon>
        <taxon>Magnoliopsida</taxon>
        <taxon>eudicotyledons</taxon>
        <taxon>Gunneridae</taxon>
        <taxon>Pentapetalae</taxon>
        <taxon>asterids</taxon>
        <taxon>campanulids</taxon>
        <taxon>Asterales</taxon>
        <taxon>Asteraceae</taxon>
        <taxon>Asteroideae</taxon>
        <taxon>Anthemideae</taxon>
        <taxon>Anthemidinae</taxon>
        <taxon>Tanacetum</taxon>
    </lineage>
</organism>
<sequence>MQEVVIKIQKFSPFKSLSELIQEERFHKSLGERPAVFTQSKLVPITTVSPVTTAVPKTSVTRPRQAKIVVLKTNSPPRRHINHSPSPKDSNSPLRVTAVKAPMVNAAQVVQGKWEWKPKCLILNHVSRNTSASMTLKRLDYNDALGRSKTGKLDFDDVYFVKELKFNLFSVSQMCDKKNNVIFTDTECLVLSPEFKLPDEKQVLLRVPRENNMYNVNLKNIVPSGYLTCSGSTWLFDIDTPTKTMNYQPVTAGNQYNPSAGVQDKFDVKKAGEEYNQQYVLFPVWSSGSTNPQNTNGDAAFDERKPESEVNVSPSNKFEDFSDNSINEDNAAGTLVSAVGKLSPNNTNTFSAVGPSNATASPTHKKSSCIDTSQLPDDPNMPESEDITYSDDEDDVGAEADFNNLEISITFSLIPTTRLHKDHLVKQIIGDLSSATQTRSMTRVAKDQESQQRAIGTKWVFRNKKDERGIVIKNKACLVTQGHTQKEGIDYEEVFAPVARIEAIRLFLAYASFMRFMVYQMDVKSAFLYETIEEEVYVCQPPGFEDLDHPDKVYKVVKALFGLHQAPRSCLIDGKLASNPIDTEKPLLKNPDGVNTPRCDEDRLELTELTIFLLPSDEKVEVEVSVVDLQVSVVRLILLLLVQKFLLFGLTNWCCSLSVVSKGFNRIIDILNESSIKYALTVNPNIYVSCIKQFWTSVAVKKVNDITRLQALVDKKKVVVMEASIRDALCLDDAEGVECLPNEEIFTELARMSFEKPSTKLTFYKAFFSSQQKFLIHTILQCMSAKRTLWNEFSSSMASAVICLSIRKQVSDLSSHSTKYTSSALTQKVFANMRRAVHVEDVNAAGVANEWVVSAADYVVPTTVDEPSIPSPTPPTPPPQPSQDQPSISQDEELEPVELQEVADVVTTAKIITEVVTVASDTVTAASTTITSADFSIPAATIDAALTLTAAPRKPHSNQSVSQRLDVYTLLAASDTITAASTTITAADVPIPSTTIAAAPTLTTAPSRRRKGVVRRDPQETAATPSTIIHSEAKSKDKGKGILVEEPKPLKKKAQIKQDEAYAREEDKAVKRYQALKRKPQTEAQARKNMMIYLRNVAGFKMDYFKGMTYDNIRPIFKKHFDSNVAFLQKTKEQMDEEDSRALKRLNKSQEDKAAKKQKLDEEVEELKRHLQTVPNDEDDVYTEATPFARKVPVVDYEIYNENNKPYYKIKRADDSHQLYLSFLSLLRNFDREDLEAL</sequence>
<evidence type="ECO:0000256" key="1">
    <source>
        <dbReference type="SAM" id="MobiDB-lite"/>
    </source>
</evidence>
<feature type="compositionally biased region" description="Polar residues" evidence="1">
    <location>
        <begin position="286"/>
        <end position="297"/>
    </location>
</feature>
<feature type="compositionally biased region" description="Polar residues" evidence="1">
    <location>
        <begin position="350"/>
        <end position="362"/>
    </location>
</feature>
<comment type="caution">
    <text evidence="3">The sequence shown here is derived from an EMBL/GenBank/DDBJ whole genome shotgun (WGS) entry which is preliminary data.</text>
</comment>
<dbReference type="AlphaFoldDB" id="A0A6L2J8M8"/>
<dbReference type="EMBL" id="BKCJ010000420">
    <property type="protein sequence ID" value="GEU33032.1"/>
    <property type="molecule type" value="Genomic_DNA"/>
</dbReference>
<protein>
    <submittedName>
        <fullName evidence="3">Copia protein</fullName>
    </submittedName>
</protein>
<feature type="region of interest" description="Disordered" evidence="1">
    <location>
        <begin position="286"/>
        <end position="324"/>
    </location>
</feature>
<reference evidence="3" key="1">
    <citation type="journal article" date="2019" name="Sci. Rep.">
        <title>Draft genome of Tanacetum cinerariifolium, the natural source of mosquito coil.</title>
        <authorList>
            <person name="Yamashiro T."/>
            <person name="Shiraishi A."/>
            <person name="Satake H."/>
            <person name="Nakayama K."/>
        </authorList>
    </citation>
    <scope>NUCLEOTIDE SEQUENCE</scope>
</reference>
<accession>A0A6L2J8M8</accession>
<feature type="region of interest" description="Disordered" evidence="1">
    <location>
        <begin position="863"/>
        <end position="893"/>
    </location>
</feature>
<feature type="compositionally biased region" description="Pro residues" evidence="1">
    <location>
        <begin position="869"/>
        <end position="881"/>
    </location>
</feature>
<gene>
    <name evidence="3" type="ORF">Tci_005010</name>
</gene>
<dbReference type="InterPro" id="IPR013103">
    <property type="entry name" value="RVT_2"/>
</dbReference>